<dbReference type="InterPro" id="IPR020449">
    <property type="entry name" value="Tscrpt_reg_AraC-type_HTH"/>
</dbReference>
<organism evidence="6">
    <name type="scientific">Polaromonas hydrogenivorans</name>
    <dbReference type="NCBI Taxonomy" id="335476"/>
    <lineage>
        <taxon>Bacteria</taxon>
        <taxon>Pseudomonadati</taxon>
        <taxon>Pseudomonadota</taxon>
        <taxon>Betaproteobacteria</taxon>
        <taxon>Burkholderiales</taxon>
        <taxon>Comamonadaceae</taxon>
        <taxon>Polaromonas</taxon>
    </lineage>
</organism>
<dbReference type="Gene3D" id="1.10.10.60">
    <property type="entry name" value="Homeodomain-like"/>
    <property type="match status" value="1"/>
</dbReference>
<reference evidence="6" key="1">
    <citation type="submission" date="2024-05" db="EMBL/GenBank/DDBJ databases">
        <authorList>
            <person name="Bunk B."/>
            <person name="Swiderski J."/>
            <person name="Sproer C."/>
            <person name="Thiel V."/>
        </authorList>
    </citation>
    <scope>NUCLEOTIDE SEQUENCE</scope>
    <source>
        <strain evidence="6">DSM 17735</strain>
        <plasmid evidence="6">p4</plasmid>
    </source>
</reference>
<dbReference type="InterPro" id="IPR029062">
    <property type="entry name" value="Class_I_gatase-like"/>
</dbReference>
<dbReference type="SMART" id="SM00342">
    <property type="entry name" value="HTH_ARAC"/>
    <property type="match status" value="1"/>
</dbReference>
<protein>
    <submittedName>
        <fullName evidence="6">GlxA family transcriptional regulator</fullName>
    </submittedName>
</protein>
<dbReference type="EMBL" id="CP157679">
    <property type="protein sequence ID" value="XBP73251.1"/>
    <property type="molecule type" value="Genomic_DNA"/>
</dbReference>
<dbReference type="PANTHER" id="PTHR43130">
    <property type="entry name" value="ARAC-FAMILY TRANSCRIPTIONAL REGULATOR"/>
    <property type="match status" value="1"/>
</dbReference>
<dbReference type="PANTHER" id="PTHR43130:SF3">
    <property type="entry name" value="HTH-TYPE TRANSCRIPTIONAL REGULATOR RV1931C"/>
    <property type="match status" value="1"/>
</dbReference>
<dbReference type="SUPFAM" id="SSF46689">
    <property type="entry name" value="Homeodomain-like"/>
    <property type="match status" value="2"/>
</dbReference>
<evidence type="ECO:0000259" key="5">
    <source>
        <dbReference type="PROSITE" id="PS01124"/>
    </source>
</evidence>
<dbReference type="PROSITE" id="PS01124">
    <property type="entry name" value="HTH_ARAC_FAMILY_2"/>
    <property type="match status" value="1"/>
</dbReference>
<evidence type="ECO:0000256" key="1">
    <source>
        <dbReference type="ARBA" id="ARBA00023015"/>
    </source>
</evidence>
<dbReference type="InterPro" id="IPR052158">
    <property type="entry name" value="INH-QAR"/>
</dbReference>
<accession>A0AAU7M088</accession>
<feature type="transmembrane region" description="Helical" evidence="4">
    <location>
        <begin position="27"/>
        <end position="46"/>
    </location>
</feature>
<dbReference type="PRINTS" id="PR00032">
    <property type="entry name" value="HTHARAC"/>
</dbReference>
<dbReference type="InterPro" id="IPR002818">
    <property type="entry name" value="DJ-1/PfpI"/>
</dbReference>
<keyword evidence="4" id="KW-0472">Membrane</keyword>
<dbReference type="InterPro" id="IPR009057">
    <property type="entry name" value="Homeodomain-like_sf"/>
</dbReference>
<keyword evidence="3" id="KW-0804">Transcription</keyword>
<dbReference type="Gene3D" id="3.40.50.880">
    <property type="match status" value="1"/>
</dbReference>
<geneLocation type="plasmid" evidence="6">
    <name>p4</name>
</geneLocation>
<dbReference type="SUPFAM" id="SSF52317">
    <property type="entry name" value="Class I glutamine amidotransferase-like"/>
    <property type="match status" value="1"/>
</dbReference>
<dbReference type="InterPro" id="IPR018062">
    <property type="entry name" value="HTH_AraC-typ_CS"/>
</dbReference>
<keyword evidence="4" id="KW-1133">Transmembrane helix</keyword>
<dbReference type="Pfam" id="PF01965">
    <property type="entry name" value="DJ-1_PfpI"/>
    <property type="match status" value="1"/>
</dbReference>
<dbReference type="AlphaFoldDB" id="A0AAU7M088"/>
<keyword evidence="2" id="KW-0238">DNA-binding</keyword>
<proteinExistence type="predicted"/>
<dbReference type="GO" id="GO:0003700">
    <property type="term" value="F:DNA-binding transcription factor activity"/>
    <property type="evidence" value="ECO:0007669"/>
    <property type="project" value="InterPro"/>
</dbReference>
<dbReference type="CDD" id="cd03136">
    <property type="entry name" value="GATase1_AraC_ArgR_like"/>
    <property type="match status" value="1"/>
</dbReference>
<evidence type="ECO:0000256" key="4">
    <source>
        <dbReference type="SAM" id="Phobius"/>
    </source>
</evidence>
<dbReference type="PROSITE" id="PS00041">
    <property type="entry name" value="HTH_ARAC_FAMILY_1"/>
    <property type="match status" value="1"/>
</dbReference>
<sequence length="351" mass="39018">MHKLSKPEIRLTRTAALARTEMAKKKLSIGFILCPNFTLLAFSGFVDTLRLAADEGDGSRQIGCSWSIMSPDGLPIRASCGVQVSPTLALVQPQQFDYIVVVGGVLDGRDIHVGLKDYLREADRLSVPLIAVCTGCFVLAKLGLFEGRRCCVSWFHIVEFMHRHPEVQSTCEELFVIDRDRISCAGGASVMHLAAHLVDQHCGPSLASKALRIMIEGERRTPIALQPQPLCGVKASDFRVRKAMLLMERTLSEAVSMEFIALHVGVSRRQLERLFKLQLNQTPSEFQRMLRLKTAHELLANCDESVADIALQCGFTNSSHFSASFRAKFGRSPSFARARTENTKTYLHMDL</sequence>
<keyword evidence="1" id="KW-0805">Transcription regulation</keyword>
<keyword evidence="4" id="KW-0812">Transmembrane</keyword>
<keyword evidence="6" id="KW-0614">Plasmid</keyword>
<dbReference type="Pfam" id="PF12833">
    <property type="entry name" value="HTH_18"/>
    <property type="match status" value="1"/>
</dbReference>
<gene>
    <name evidence="6" type="ORF">ABLV49_25185</name>
</gene>
<evidence type="ECO:0000256" key="3">
    <source>
        <dbReference type="ARBA" id="ARBA00023163"/>
    </source>
</evidence>
<dbReference type="InterPro" id="IPR018060">
    <property type="entry name" value="HTH_AraC"/>
</dbReference>
<evidence type="ECO:0000256" key="2">
    <source>
        <dbReference type="ARBA" id="ARBA00023125"/>
    </source>
</evidence>
<dbReference type="RefSeq" id="WP_349283328.1">
    <property type="nucleotide sequence ID" value="NZ_CBCSCU010000015.1"/>
</dbReference>
<name>A0AAU7M088_9BURK</name>
<dbReference type="GO" id="GO:0043565">
    <property type="term" value="F:sequence-specific DNA binding"/>
    <property type="evidence" value="ECO:0007669"/>
    <property type="project" value="InterPro"/>
</dbReference>
<evidence type="ECO:0000313" key="6">
    <source>
        <dbReference type="EMBL" id="XBP73251.1"/>
    </source>
</evidence>
<feature type="domain" description="HTH araC/xylS-type" evidence="5">
    <location>
        <begin position="241"/>
        <end position="339"/>
    </location>
</feature>